<dbReference type="GO" id="GO:0016788">
    <property type="term" value="F:hydrolase activity, acting on ester bonds"/>
    <property type="evidence" value="ECO:0007669"/>
    <property type="project" value="UniProtKB-ARBA"/>
</dbReference>
<dbReference type="EMBL" id="AP011177">
    <property type="protein sequence ID" value="BAJ01224.1"/>
    <property type="molecule type" value="Genomic_DNA"/>
</dbReference>
<dbReference type="InterPro" id="IPR013830">
    <property type="entry name" value="SGNH_hydro"/>
</dbReference>
<reference evidence="3" key="1">
    <citation type="journal article" date="2010" name="Mol. Biosyst.">
        <title>Complete genome sequence and comparative analysis of Shewanella violacea, a psychrophilic and piezophilic bacterium from deep sea floor sediments.</title>
        <authorList>
            <person name="Aono E."/>
            <person name="Baba T."/>
            <person name="Ara T."/>
            <person name="Nishi T."/>
            <person name="Nakamichi T."/>
            <person name="Inamoto E."/>
            <person name="Toyonaga H."/>
            <person name="Hasegawa M."/>
            <person name="Takai Y."/>
            <person name="Okumura Y."/>
            <person name="Baba M."/>
            <person name="Tomita M."/>
            <person name="Kato C."/>
            <person name="Oshima T."/>
            <person name="Nakasone K."/>
            <person name="Mori H."/>
        </authorList>
    </citation>
    <scope>NUCLEOTIDE SEQUENCE [LARGE SCALE GENOMIC DNA]</scope>
    <source>
        <strain evidence="3">JCM 10179 / CIP 106290 / LMG 19151 / DSS12</strain>
    </source>
</reference>
<evidence type="ECO:0000313" key="3">
    <source>
        <dbReference type="Proteomes" id="UP000002350"/>
    </source>
</evidence>
<protein>
    <submittedName>
        <fullName evidence="2">GDSL-like lipase/acylhydrolase domain protein</fullName>
    </submittedName>
</protein>
<accession>D4ZHS5</accession>
<dbReference type="eggNOG" id="COG2755">
    <property type="taxonomic scope" value="Bacteria"/>
</dbReference>
<keyword evidence="2" id="KW-0378">Hydrolase</keyword>
<sequence length="234" mass="25747">MFHYFILVLLAPLFFIQGRHVRNVTQVLPEASGGRSGCLGDGTPLRLLVIGDSAAAGVGVETQDEALCGRLTNILSKRFRLDWSLLAKSGYKTLDLITILESLPATEYDVVLISLGVNDLLSPLSSWGWQGQQLQLVKLLKSKFLVKHILLTSVPPMGAFPAFPQPLSWFLGQRAKEFNRKLATLISDDTHCELINIPLAPSVSDMACDGFHPGTKIYKLWGDVAADIIHRRTP</sequence>
<dbReference type="STRING" id="637905.SVI_1253"/>
<evidence type="ECO:0000259" key="1">
    <source>
        <dbReference type="Pfam" id="PF13472"/>
    </source>
</evidence>
<dbReference type="AlphaFoldDB" id="D4ZHS5"/>
<dbReference type="Proteomes" id="UP000002350">
    <property type="component" value="Chromosome"/>
</dbReference>
<evidence type="ECO:0000313" key="2">
    <source>
        <dbReference type="EMBL" id="BAJ01224.1"/>
    </source>
</evidence>
<name>D4ZHS5_SHEVD</name>
<dbReference type="CDD" id="cd01836">
    <property type="entry name" value="FeeA_FeeB_like"/>
    <property type="match status" value="1"/>
</dbReference>
<dbReference type="KEGG" id="svo:SVI_1253"/>
<gene>
    <name evidence="2" type="ordered locus">SVI_1253</name>
</gene>
<dbReference type="Gene3D" id="3.40.50.1110">
    <property type="entry name" value="SGNH hydrolase"/>
    <property type="match status" value="1"/>
</dbReference>
<dbReference type="SUPFAM" id="SSF52266">
    <property type="entry name" value="SGNH hydrolase"/>
    <property type="match status" value="1"/>
</dbReference>
<dbReference type="HOGENOM" id="CLU_050180_2_0_6"/>
<dbReference type="InterPro" id="IPR036514">
    <property type="entry name" value="SGNH_hydro_sf"/>
</dbReference>
<dbReference type="RefSeq" id="WP_013050535.1">
    <property type="nucleotide sequence ID" value="NC_014012.1"/>
</dbReference>
<organism evidence="2 3">
    <name type="scientific">Shewanella violacea (strain JCM 10179 / CIP 106290 / LMG 19151 / DSS12)</name>
    <dbReference type="NCBI Taxonomy" id="637905"/>
    <lineage>
        <taxon>Bacteria</taxon>
        <taxon>Pseudomonadati</taxon>
        <taxon>Pseudomonadota</taxon>
        <taxon>Gammaproteobacteria</taxon>
        <taxon>Alteromonadales</taxon>
        <taxon>Shewanellaceae</taxon>
        <taxon>Shewanella</taxon>
    </lineage>
</organism>
<keyword evidence="3" id="KW-1185">Reference proteome</keyword>
<proteinExistence type="predicted"/>
<dbReference type="Pfam" id="PF13472">
    <property type="entry name" value="Lipase_GDSL_2"/>
    <property type="match status" value="1"/>
</dbReference>
<feature type="domain" description="SGNH hydrolase-type esterase" evidence="1">
    <location>
        <begin position="49"/>
        <end position="220"/>
    </location>
</feature>
<dbReference type="OrthoDB" id="9804395at2"/>